<dbReference type="GO" id="GO:0004222">
    <property type="term" value="F:metalloendopeptidase activity"/>
    <property type="evidence" value="ECO:0007669"/>
    <property type="project" value="TreeGrafter"/>
</dbReference>
<evidence type="ECO:0000313" key="2">
    <source>
        <dbReference type="Proteomes" id="UP000005150"/>
    </source>
</evidence>
<comment type="caution">
    <text evidence="1">The sequence shown here is derived from an EMBL/GenBank/DDBJ whole genome shotgun (WGS) entry which is preliminary data.</text>
</comment>
<dbReference type="Proteomes" id="UP000005150">
    <property type="component" value="Unassembled WGS sequence"/>
</dbReference>
<evidence type="ECO:0008006" key="3">
    <source>
        <dbReference type="Google" id="ProtNLM"/>
    </source>
</evidence>
<dbReference type="Gene3D" id="2.70.70.10">
    <property type="entry name" value="Glucose Permease (Domain IIA)"/>
    <property type="match status" value="1"/>
</dbReference>
<reference evidence="1 2" key="1">
    <citation type="submission" date="2012-02" db="EMBL/GenBank/DDBJ databases">
        <title>The Genome Sequence of Bacteroides salyersiae CL02T12C01.</title>
        <authorList>
            <consortium name="The Broad Institute Genome Sequencing Platform"/>
            <person name="Earl A."/>
            <person name="Ward D."/>
            <person name="Feldgarden M."/>
            <person name="Gevers D."/>
            <person name="Zitomersky N.L."/>
            <person name="Coyne M.J."/>
            <person name="Comstock L.E."/>
            <person name="Young S.K."/>
            <person name="Zeng Q."/>
            <person name="Gargeya S."/>
            <person name="Fitzgerald M."/>
            <person name="Haas B."/>
            <person name="Abouelleil A."/>
            <person name="Alvarado L."/>
            <person name="Arachchi H.M."/>
            <person name="Berlin A."/>
            <person name="Chapman S.B."/>
            <person name="Gearin G."/>
            <person name="Goldberg J."/>
            <person name="Griggs A."/>
            <person name="Gujja S."/>
            <person name="Hansen M."/>
            <person name="Heiman D."/>
            <person name="Howarth C."/>
            <person name="Larimer J."/>
            <person name="Lui A."/>
            <person name="MacDonald P.J.P."/>
            <person name="McCowen C."/>
            <person name="Montmayeur A."/>
            <person name="Murphy C."/>
            <person name="Neiman D."/>
            <person name="Pearson M."/>
            <person name="Priest M."/>
            <person name="Roberts A."/>
            <person name="Saif S."/>
            <person name="Shea T."/>
            <person name="Sisk P."/>
            <person name="Stolte C."/>
            <person name="Sykes S."/>
            <person name="Wortman J."/>
            <person name="Nusbaum C."/>
            <person name="Birren B."/>
        </authorList>
    </citation>
    <scope>NUCLEOTIDE SEQUENCE [LARGE SCALE GENOMIC DNA]</scope>
    <source>
        <strain evidence="1 2">CL02T12C01</strain>
    </source>
</reference>
<sequence>MTYICPLKEIMYRMKLYITILLFIYCMPSFSQEKQRQASFVPPFDFPLTLSGNFGEIRANHFHGGLDFKTGGVIGKPVRALADGYISRIRVTHGSGYVLDVVYNNGYSTINRHLSGFVGAIAKRVEDLQYEKENYEVEIIPEPGEYPVKAGQQIARSGNTGYSFGPHLHLDVFETSSGDYIDPMPFFLKHIKDTTAPKAEGIMLFPQPGRGVVEGIQKNQTFPLNNNGRPIEAWGVIGAGIKAYDYMDGVHNRYGVHTVVLTVDGQEIFRSTVDRFSQEENRMINSWTCGQYMKSFIDPGNTLRMLEAANDNRGLVTIDEERDYRFLYTLTDAFGNTSHTRFTVRGKKQSIERLQHREKYFFAWNCTNFLQEPGLTLIVPKGMLYDDVALNYQMKADSGAVAFTYQLSDESVPLHGSCELRIGLRRMPLADTTKYYVARVTPKGLYGAGGTYEDGFMKTTVRELATYTVAIDTVPPVITPVNPKNWGRTGKIVYTIKDKATGIRSYRGTIDGKYALFGRPNLTRFQYICELDPKRVEKGGKHVVEMVAVDGCGNETVVRDTFVW</sequence>
<dbReference type="InterPro" id="IPR011055">
    <property type="entry name" value="Dup_hybrid_motif"/>
</dbReference>
<dbReference type="PATRIC" id="fig|997887.3.peg.3773"/>
<dbReference type="EMBL" id="AGXV01000041">
    <property type="protein sequence ID" value="EIY59107.1"/>
    <property type="molecule type" value="Genomic_DNA"/>
</dbReference>
<proteinExistence type="predicted"/>
<dbReference type="PANTHER" id="PTHR21666">
    <property type="entry name" value="PEPTIDASE-RELATED"/>
    <property type="match status" value="1"/>
</dbReference>
<evidence type="ECO:0000313" key="1">
    <source>
        <dbReference type="EMBL" id="EIY59107.1"/>
    </source>
</evidence>
<gene>
    <name evidence="1" type="ORF">HMPREF1071_03633</name>
</gene>
<dbReference type="PANTHER" id="PTHR21666:SF285">
    <property type="entry name" value="M23 FAMILY METALLOPEPTIDASE"/>
    <property type="match status" value="1"/>
</dbReference>
<name>I8Y9S4_9BACE</name>
<accession>I8Y9S4</accession>
<dbReference type="CDD" id="cd12797">
    <property type="entry name" value="M23_peptidase"/>
    <property type="match status" value="1"/>
</dbReference>
<dbReference type="SUPFAM" id="SSF51261">
    <property type="entry name" value="Duplicated hybrid motif"/>
    <property type="match status" value="1"/>
</dbReference>
<organism evidence="1 2">
    <name type="scientific">Bacteroides salyersiae CL02T12C01</name>
    <dbReference type="NCBI Taxonomy" id="997887"/>
    <lineage>
        <taxon>Bacteria</taxon>
        <taxon>Pseudomonadati</taxon>
        <taxon>Bacteroidota</taxon>
        <taxon>Bacteroidia</taxon>
        <taxon>Bacteroidales</taxon>
        <taxon>Bacteroidaceae</taxon>
        <taxon>Bacteroides</taxon>
    </lineage>
</organism>
<keyword evidence="2" id="KW-1185">Reference proteome</keyword>
<dbReference type="AlphaFoldDB" id="I8Y9S4"/>
<protein>
    <recommendedName>
        <fullName evidence="3">Peptidase M23 domain-containing protein</fullName>
    </recommendedName>
</protein>
<dbReference type="HOGENOM" id="CLU_025250_0_0_10"/>
<dbReference type="InterPro" id="IPR050570">
    <property type="entry name" value="Cell_wall_metabolism_enzyme"/>
</dbReference>